<evidence type="ECO:0000256" key="4">
    <source>
        <dbReference type="ARBA" id="ARBA00022840"/>
    </source>
</evidence>
<dbReference type="Gramene" id="TVU45956">
    <property type="protein sequence ID" value="TVU45956"/>
    <property type="gene ID" value="EJB05_05466"/>
</dbReference>
<feature type="compositionally biased region" description="Polar residues" evidence="5">
    <location>
        <begin position="72"/>
        <end position="83"/>
    </location>
</feature>
<dbReference type="Gramene" id="TVU45937">
    <property type="protein sequence ID" value="TVU45937"/>
    <property type="gene ID" value="EJB05_05447"/>
</dbReference>
<evidence type="ECO:0000256" key="5">
    <source>
        <dbReference type="SAM" id="MobiDB-lite"/>
    </source>
</evidence>
<evidence type="ECO:0000256" key="3">
    <source>
        <dbReference type="ARBA" id="ARBA00022806"/>
    </source>
</evidence>
<feature type="non-terminal residue" evidence="8">
    <location>
        <position position="1"/>
    </location>
</feature>
<dbReference type="PANTHER" id="PTHR43788:SF8">
    <property type="entry name" value="DNA-BINDING PROTEIN SMUBP-2"/>
    <property type="match status" value="1"/>
</dbReference>
<proteinExistence type="predicted"/>
<dbReference type="EMBL" id="RWGY01000004">
    <property type="protein sequence ID" value="TVU45956.1"/>
    <property type="molecule type" value="Genomic_DNA"/>
</dbReference>
<evidence type="ECO:0000259" key="6">
    <source>
        <dbReference type="Pfam" id="PF13087"/>
    </source>
</evidence>
<feature type="domain" description="DNA2/NAM7 helicase-like C-terminal" evidence="6">
    <location>
        <begin position="15"/>
        <end position="60"/>
    </location>
</feature>
<evidence type="ECO:0000313" key="9">
    <source>
        <dbReference type="Proteomes" id="UP000324897"/>
    </source>
</evidence>
<sequence length="109" mass="11990">IEVDIAAKIVQKLDQVQTVDSFQGDEKDIIILSTMRCNNKGSLGFVDCDQRTNVAVTRANFNANEDNYLAETMQTSCSGSSGRNNRKHDTTSPGVPYEEEVESDDAQSI</sequence>
<keyword evidence="4" id="KW-0067">ATP-binding</keyword>
<keyword evidence="2" id="KW-0378">Hydrolase</keyword>
<evidence type="ECO:0000313" key="7">
    <source>
        <dbReference type="EMBL" id="TVU45937.1"/>
    </source>
</evidence>
<feature type="region of interest" description="Disordered" evidence="5">
    <location>
        <begin position="72"/>
        <end position="109"/>
    </location>
</feature>
<dbReference type="GO" id="GO:0005524">
    <property type="term" value="F:ATP binding"/>
    <property type="evidence" value="ECO:0007669"/>
    <property type="project" value="UniProtKB-KW"/>
</dbReference>
<dbReference type="GO" id="GO:0016787">
    <property type="term" value="F:hydrolase activity"/>
    <property type="evidence" value="ECO:0007669"/>
    <property type="project" value="UniProtKB-KW"/>
</dbReference>
<dbReference type="GO" id="GO:0043139">
    <property type="term" value="F:5'-3' DNA helicase activity"/>
    <property type="evidence" value="ECO:0007669"/>
    <property type="project" value="TreeGrafter"/>
</dbReference>
<comment type="caution">
    <text evidence="8">The sequence shown here is derived from an EMBL/GenBank/DDBJ whole genome shotgun (WGS) entry which is preliminary data.</text>
</comment>
<reference evidence="8 9" key="1">
    <citation type="journal article" date="2019" name="Sci. Rep.">
        <title>A high-quality genome of Eragrostis curvula grass provides insights into Poaceae evolution and supports new strategies to enhance forage quality.</title>
        <authorList>
            <person name="Carballo J."/>
            <person name="Santos B.A.C.M."/>
            <person name="Zappacosta D."/>
            <person name="Garbus I."/>
            <person name="Selva J.P."/>
            <person name="Gallo C.A."/>
            <person name="Diaz A."/>
            <person name="Albertini E."/>
            <person name="Caccamo M."/>
            <person name="Echenique V."/>
        </authorList>
    </citation>
    <scope>NUCLEOTIDE SEQUENCE [LARGE SCALE GENOMIC DNA]</scope>
    <source>
        <strain evidence="9">cv. Victoria</strain>
        <tissue evidence="8">Leaf</tissue>
    </source>
</reference>
<dbReference type="InterPro" id="IPR041679">
    <property type="entry name" value="DNA2/NAM7-like_C"/>
</dbReference>
<evidence type="ECO:0000313" key="8">
    <source>
        <dbReference type="EMBL" id="TVU45956.1"/>
    </source>
</evidence>
<evidence type="ECO:0000256" key="1">
    <source>
        <dbReference type="ARBA" id="ARBA00022741"/>
    </source>
</evidence>
<dbReference type="AlphaFoldDB" id="A0A5J9WDB2"/>
<keyword evidence="3" id="KW-0347">Helicase</keyword>
<accession>A0A5J9WDB2</accession>
<dbReference type="EMBL" id="RWGY01000004">
    <property type="protein sequence ID" value="TVU45937.1"/>
    <property type="molecule type" value="Genomic_DNA"/>
</dbReference>
<dbReference type="Gene3D" id="3.40.50.300">
    <property type="entry name" value="P-loop containing nucleotide triphosphate hydrolases"/>
    <property type="match status" value="1"/>
</dbReference>
<dbReference type="Proteomes" id="UP000324897">
    <property type="component" value="Chromosome 5"/>
</dbReference>
<protein>
    <recommendedName>
        <fullName evidence="6">DNA2/NAM7 helicase-like C-terminal domain-containing protein</fullName>
    </recommendedName>
</protein>
<dbReference type="Pfam" id="PF13087">
    <property type="entry name" value="AAA_12"/>
    <property type="match status" value="1"/>
</dbReference>
<gene>
    <name evidence="7" type="ORF">EJB05_05447</name>
    <name evidence="8" type="ORF">EJB05_05466</name>
</gene>
<keyword evidence="1" id="KW-0547">Nucleotide-binding</keyword>
<evidence type="ECO:0000256" key="2">
    <source>
        <dbReference type="ARBA" id="ARBA00022801"/>
    </source>
</evidence>
<organism evidence="8 9">
    <name type="scientific">Eragrostis curvula</name>
    <name type="common">weeping love grass</name>
    <dbReference type="NCBI Taxonomy" id="38414"/>
    <lineage>
        <taxon>Eukaryota</taxon>
        <taxon>Viridiplantae</taxon>
        <taxon>Streptophyta</taxon>
        <taxon>Embryophyta</taxon>
        <taxon>Tracheophyta</taxon>
        <taxon>Spermatophyta</taxon>
        <taxon>Magnoliopsida</taxon>
        <taxon>Liliopsida</taxon>
        <taxon>Poales</taxon>
        <taxon>Poaceae</taxon>
        <taxon>PACMAD clade</taxon>
        <taxon>Chloridoideae</taxon>
        <taxon>Eragrostideae</taxon>
        <taxon>Eragrostidinae</taxon>
        <taxon>Eragrostis</taxon>
    </lineage>
</organism>
<dbReference type="InterPro" id="IPR027417">
    <property type="entry name" value="P-loop_NTPase"/>
</dbReference>
<dbReference type="PANTHER" id="PTHR43788">
    <property type="entry name" value="DNA2/NAM7 HELICASE FAMILY MEMBER"/>
    <property type="match status" value="1"/>
</dbReference>
<feature type="compositionally biased region" description="Acidic residues" evidence="5">
    <location>
        <begin position="97"/>
        <end position="109"/>
    </location>
</feature>
<name>A0A5J9WDB2_9POAL</name>
<dbReference type="OrthoDB" id="6513042at2759"/>
<feature type="non-terminal residue" evidence="8">
    <location>
        <position position="109"/>
    </location>
</feature>
<dbReference type="InterPro" id="IPR050534">
    <property type="entry name" value="Coronavir_polyprotein_1ab"/>
</dbReference>
<keyword evidence="9" id="KW-1185">Reference proteome</keyword>